<keyword evidence="2" id="KW-0597">Phosphoprotein</keyword>
<dbReference type="GO" id="GO:0035023">
    <property type="term" value="P:regulation of Rho protein signal transduction"/>
    <property type="evidence" value="ECO:0007669"/>
    <property type="project" value="InterPro"/>
</dbReference>
<accession>A0A401PAT7</accession>
<dbReference type="PANTHER" id="PTHR23179">
    <property type="entry name" value="T-CELL ACTIVATION RHO GTPASE ACTIVATING PROTEIN-RELATED"/>
    <property type="match status" value="1"/>
</dbReference>
<evidence type="ECO:0000313" key="5">
    <source>
        <dbReference type="EMBL" id="GCB70232.1"/>
    </source>
</evidence>
<feature type="compositionally biased region" description="Polar residues" evidence="3">
    <location>
        <begin position="349"/>
        <end position="365"/>
    </location>
</feature>
<dbReference type="Gene3D" id="1.10.555.10">
    <property type="entry name" value="Rho GTPase activation protein"/>
    <property type="match status" value="1"/>
</dbReference>
<sequence length="694" mass="78537">MKVLSHSALSKTLTRSNMEPAAEVVKRELQESAEMGDAQNYQLVLSNSDDLSTSLIGNECPFTNEMNQLHKPARQQAKCEVLAVDLGRKPPKPSEKPRCQFPLKHLPDEVEAGLKKKSKIKTLWPLRKNSTQRESISSHNSGLFNRHLKDICNQDDTLAEPILNILTVLFKKGPSFVGIFRKSANAKACKELIGKLNAASEVTLEEEPVILLAAVLKDFLRHIPSSLLITELYDSWMAAMERENINERTAEIKQLLTKLPSHNCLLLRYLFCVLYYINKHSEVNKMDAHNLAVCIGPNMLWPNKPVASELEIEVHARVVNLMQFLIENCCLIFGDDITTLLDRPAKGLTDNTDISSQQNDSAYDSTDQDDWKDVCDEKRRRANSSCYQPMRNNGGLRMDGKLDGQMDIEAGDCTTASCSTESMDATNRASLSPEATCLPAFMFGRYAKRINRRCSEPILEYPSKLPTNSNHIPDNNVKPMKEKAKKSLKKTQSWGPTRTFSLNKGSCQENVLKESLPACETVLEDQDNVNDTGRYRTRLTSVDEVFQRIDSKRRCSPPSYSKALEENNPSVATMKGMTVKNMRRLSQLEEAKKYQHHIATGQKNRPCSLTEELLYPPCQNNFISNSDSSDMQAQPVNQCKEVHDNFENGLHCLGFEKRQQYRGRAMSESASRGRCFRQNLEDYEQIWHAKESCV</sequence>
<dbReference type="InterPro" id="IPR008936">
    <property type="entry name" value="Rho_GTPase_activation_prot"/>
</dbReference>
<keyword evidence="6" id="KW-1185">Reference proteome</keyword>
<comment type="caution">
    <text evidence="5">The sequence shown here is derived from an EMBL/GenBank/DDBJ whole genome shotgun (WGS) entry which is preliminary data.</text>
</comment>
<dbReference type="STRING" id="75743.A0A401PAT7"/>
<dbReference type="PANTHER" id="PTHR23179:SF26">
    <property type="entry name" value="T-CELL ACTIVATION RHO GTPASE-ACTIVATING PROTEIN"/>
    <property type="match status" value="1"/>
</dbReference>
<dbReference type="EMBL" id="BFAA01004683">
    <property type="protein sequence ID" value="GCB70232.1"/>
    <property type="molecule type" value="Genomic_DNA"/>
</dbReference>
<name>A0A401PAT7_SCYTO</name>
<feature type="region of interest" description="Disordered" evidence="3">
    <location>
        <begin position="348"/>
        <end position="369"/>
    </location>
</feature>
<gene>
    <name evidence="5" type="ORF">scyTo_0010728</name>
</gene>
<evidence type="ECO:0000259" key="4">
    <source>
        <dbReference type="PROSITE" id="PS50238"/>
    </source>
</evidence>
<dbReference type="CDD" id="cd04402">
    <property type="entry name" value="RhoGAP_ARHGAP20"/>
    <property type="match status" value="1"/>
</dbReference>
<dbReference type="SUPFAM" id="SSF48350">
    <property type="entry name" value="GTPase activation domain, GAP"/>
    <property type="match status" value="1"/>
</dbReference>
<evidence type="ECO:0000313" key="6">
    <source>
        <dbReference type="Proteomes" id="UP000288216"/>
    </source>
</evidence>
<feature type="domain" description="Rho-GAP" evidence="4">
    <location>
        <begin position="146"/>
        <end position="333"/>
    </location>
</feature>
<dbReference type="OMA" id="PRTESWK"/>
<evidence type="ECO:0000256" key="3">
    <source>
        <dbReference type="SAM" id="MobiDB-lite"/>
    </source>
</evidence>
<dbReference type="AlphaFoldDB" id="A0A401PAT7"/>
<dbReference type="SMART" id="SM00324">
    <property type="entry name" value="RhoGAP"/>
    <property type="match status" value="1"/>
</dbReference>
<reference evidence="5 6" key="1">
    <citation type="journal article" date="2018" name="Nat. Ecol. Evol.">
        <title>Shark genomes provide insights into elasmobranch evolution and the origin of vertebrates.</title>
        <authorList>
            <person name="Hara Y"/>
            <person name="Yamaguchi K"/>
            <person name="Onimaru K"/>
            <person name="Kadota M"/>
            <person name="Koyanagi M"/>
            <person name="Keeley SD"/>
            <person name="Tatsumi K"/>
            <person name="Tanaka K"/>
            <person name="Motone F"/>
            <person name="Kageyama Y"/>
            <person name="Nozu R"/>
            <person name="Adachi N"/>
            <person name="Nishimura O"/>
            <person name="Nakagawa R"/>
            <person name="Tanegashima C"/>
            <person name="Kiyatake I"/>
            <person name="Matsumoto R"/>
            <person name="Murakumo K"/>
            <person name="Nishida K"/>
            <person name="Terakita A"/>
            <person name="Kuratani S"/>
            <person name="Sato K"/>
            <person name="Hyodo S Kuraku.S."/>
        </authorList>
    </citation>
    <scope>NUCLEOTIDE SEQUENCE [LARGE SCALE GENOMIC DNA]</scope>
</reference>
<evidence type="ECO:0000256" key="2">
    <source>
        <dbReference type="ARBA" id="ARBA00022553"/>
    </source>
</evidence>
<evidence type="ECO:0000256" key="1">
    <source>
        <dbReference type="ARBA" id="ARBA00022468"/>
    </source>
</evidence>
<dbReference type="OrthoDB" id="27389at2759"/>
<dbReference type="GO" id="GO:0007165">
    <property type="term" value="P:signal transduction"/>
    <property type="evidence" value="ECO:0007669"/>
    <property type="project" value="InterPro"/>
</dbReference>
<dbReference type="GO" id="GO:0005096">
    <property type="term" value="F:GTPase activator activity"/>
    <property type="evidence" value="ECO:0007669"/>
    <property type="project" value="UniProtKB-KW"/>
</dbReference>
<organism evidence="5 6">
    <name type="scientific">Scyliorhinus torazame</name>
    <name type="common">Cloudy catshark</name>
    <name type="synonym">Catulus torazame</name>
    <dbReference type="NCBI Taxonomy" id="75743"/>
    <lineage>
        <taxon>Eukaryota</taxon>
        <taxon>Metazoa</taxon>
        <taxon>Chordata</taxon>
        <taxon>Craniata</taxon>
        <taxon>Vertebrata</taxon>
        <taxon>Chondrichthyes</taxon>
        <taxon>Elasmobranchii</taxon>
        <taxon>Galeomorphii</taxon>
        <taxon>Galeoidea</taxon>
        <taxon>Carcharhiniformes</taxon>
        <taxon>Scyliorhinidae</taxon>
        <taxon>Scyliorhinus</taxon>
    </lineage>
</organism>
<protein>
    <recommendedName>
        <fullName evidence="4">Rho-GAP domain-containing protein</fullName>
    </recommendedName>
</protein>
<dbReference type="PROSITE" id="PS50238">
    <property type="entry name" value="RHOGAP"/>
    <property type="match status" value="1"/>
</dbReference>
<proteinExistence type="predicted"/>
<keyword evidence="1" id="KW-0343">GTPase activation</keyword>
<dbReference type="InterPro" id="IPR047886">
    <property type="entry name" value="ARHGAP20-like_RhoGAP"/>
</dbReference>
<dbReference type="Proteomes" id="UP000288216">
    <property type="component" value="Unassembled WGS sequence"/>
</dbReference>
<dbReference type="InterPro" id="IPR000198">
    <property type="entry name" value="RhoGAP_dom"/>
</dbReference>
<dbReference type="Pfam" id="PF00620">
    <property type="entry name" value="RhoGAP"/>
    <property type="match status" value="1"/>
</dbReference>